<dbReference type="InterPro" id="IPR051320">
    <property type="entry name" value="Viral_Replic_Matur_Polypro"/>
</dbReference>
<dbReference type="Gene3D" id="3.30.70.270">
    <property type="match status" value="1"/>
</dbReference>
<name>A0A835CBK3_9FABA</name>
<evidence type="ECO:0000313" key="3">
    <source>
        <dbReference type="EMBL" id="KAF7836894.1"/>
    </source>
</evidence>
<organism evidence="3 4">
    <name type="scientific">Senna tora</name>
    <dbReference type="NCBI Taxonomy" id="362788"/>
    <lineage>
        <taxon>Eukaryota</taxon>
        <taxon>Viridiplantae</taxon>
        <taxon>Streptophyta</taxon>
        <taxon>Embryophyta</taxon>
        <taxon>Tracheophyta</taxon>
        <taxon>Spermatophyta</taxon>
        <taxon>Magnoliopsida</taxon>
        <taxon>eudicotyledons</taxon>
        <taxon>Gunneridae</taxon>
        <taxon>Pentapetalae</taxon>
        <taxon>rosids</taxon>
        <taxon>fabids</taxon>
        <taxon>Fabales</taxon>
        <taxon>Fabaceae</taxon>
        <taxon>Caesalpinioideae</taxon>
        <taxon>Cassia clade</taxon>
        <taxon>Senna</taxon>
    </lineage>
</organism>
<dbReference type="Proteomes" id="UP000634136">
    <property type="component" value="Unassembled WGS sequence"/>
</dbReference>
<feature type="compositionally biased region" description="Basic and acidic residues" evidence="1">
    <location>
        <begin position="12"/>
        <end position="44"/>
    </location>
</feature>
<feature type="domain" description="Reverse transcriptase/retrotransposon-derived protein RNase H-like" evidence="2">
    <location>
        <begin position="213"/>
        <end position="293"/>
    </location>
</feature>
<dbReference type="InterPro" id="IPR043502">
    <property type="entry name" value="DNA/RNA_pol_sf"/>
</dbReference>
<evidence type="ECO:0000259" key="2">
    <source>
        <dbReference type="Pfam" id="PF17919"/>
    </source>
</evidence>
<evidence type="ECO:0000256" key="1">
    <source>
        <dbReference type="SAM" id="MobiDB-lite"/>
    </source>
</evidence>
<dbReference type="InterPro" id="IPR041577">
    <property type="entry name" value="RT_RNaseH_2"/>
</dbReference>
<dbReference type="PANTHER" id="PTHR33064">
    <property type="entry name" value="POL PROTEIN"/>
    <property type="match status" value="1"/>
</dbReference>
<evidence type="ECO:0000313" key="4">
    <source>
        <dbReference type="Proteomes" id="UP000634136"/>
    </source>
</evidence>
<protein>
    <submittedName>
        <fullName evidence="3">Retrotransposon-related protein</fullName>
    </submittedName>
</protein>
<gene>
    <name evidence="3" type="ORF">G2W53_011753</name>
</gene>
<keyword evidence="4" id="KW-1185">Reference proteome</keyword>
<dbReference type="InterPro" id="IPR043128">
    <property type="entry name" value="Rev_trsase/Diguanyl_cyclase"/>
</dbReference>
<feature type="compositionally biased region" description="Polar residues" evidence="1">
    <location>
        <begin position="1"/>
        <end position="11"/>
    </location>
</feature>
<dbReference type="SUPFAM" id="SSF56672">
    <property type="entry name" value="DNA/RNA polymerases"/>
    <property type="match status" value="1"/>
</dbReference>
<accession>A0A835CBK3</accession>
<dbReference type="PANTHER" id="PTHR33064:SF37">
    <property type="entry name" value="RIBONUCLEASE H"/>
    <property type="match status" value="1"/>
</dbReference>
<sequence>MDATIKNQNKAESSKGKEHEGSKGSHWGDDNDGHDERCKNIGRSLPREPPEHCLLGLIIHGLKEDLKADVKIHKPRIVYKAMSLALEFEQKTPYKGARSAPWPNSSTTLQTFILALILTLAPSKKGIAHLCLLHSRKSCTELNHKTRKQQRLLLFKKVIETFSFVFLDWPTPVNVKELRSFLGLTGYYRRFVRGYGQIARPLTDLTKKNAFKWSPTAEAAFLQLKTTLTIVPVLHMPDFSKQFTVECDASSDGVGAILLQFENPVAYFSKGFSFSNRFKSAYERELLAFVLAL</sequence>
<dbReference type="Pfam" id="PF17919">
    <property type="entry name" value="RT_RNaseH_2"/>
    <property type="match status" value="1"/>
</dbReference>
<dbReference type="EMBL" id="JAAIUW010000004">
    <property type="protein sequence ID" value="KAF7836894.1"/>
    <property type="molecule type" value="Genomic_DNA"/>
</dbReference>
<dbReference type="FunFam" id="3.30.70.270:FF:000020">
    <property type="entry name" value="Transposon Tf2-6 polyprotein-like Protein"/>
    <property type="match status" value="1"/>
</dbReference>
<feature type="region of interest" description="Disordered" evidence="1">
    <location>
        <begin position="1"/>
        <end position="44"/>
    </location>
</feature>
<comment type="caution">
    <text evidence="3">The sequence shown here is derived from an EMBL/GenBank/DDBJ whole genome shotgun (WGS) entry which is preliminary data.</text>
</comment>
<dbReference type="AlphaFoldDB" id="A0A835CBK3"/>
<dbReference type="OrthoDB" id="415724at2759"/>
<reference evidence="3" key="1">
    <citation type="submission" date="2020-09" db="EMBL/GenBank/DDBJ databases">
        <title>Genome-Enabled Discovery of Anthraquinone Biosynthesis in Senna tora.</title>
        <authorList>
            <person name="Kang S.-H."/>
            <person name="Pandey R.P."/>
            <person name="Lee C.-M."/>
            <person name="Sim J.-S."/>
            <person name="Jeong J.-T."/>
            <person name="Choi B.-S."/>
            <person name="Jung M."/>
            <person name="Ginzburg D."/>
            <person name="Zhao K."/>
            <person name="Won S.Y."/>
            <person name="Oh T.-J."/>
            <person name="Yu Y."/>
            <person name="Kim N.-H."/>
            <person name="Lee O.R."/>
            <person name="Lee T.-H."/>
            <person name="Bashyal P."/>
            <person name="Kim T.-S."/>
            <person name="Lee W.-H."/>
            <person name="Kawkins C."/>
            <person name="Kim C.-K."/>
            <person name="Kim J.S."/>
            <person name="Ahn B.O."/>
            <person name="Rhee S.Y."/>
            <person name="Sohng J.K."/>
        </authorList>
    </citation>
    <scope>NUCLEOTIDE SEQUENCE</scope>
    <source>
        <tissue evidence="3">Leaf</tissue>
    </source>
</reference>
<proteinExistence type="predicted"/>